<keyword evidence="2" id="KW-1185">Reference proteome</keyword>
<name>A0A926JP81_9FLAO</name>
<dbReference type="Proteomes" id="UP000653730">
    <property type="component" value="Unassembled WGS sequence"/>
</dbReference>
<reference evidence="1 2" key="1">
    <citation type="submission" date="2020-09" db="EMBL/GenBank/DDBJ databases">
        <title>Sinomicrobium weinanense sp. nov., a halophilic bacteria isolated from saline-alkali soil.</title>
        <authorList>
            <person name="Wu P."/>
            <person name="Ren H."/>
            <person name="Mei Y."/>
            <person name="Liang Y."/>
            <person name="Chen Z."/>
        </authorList>
    </citation>
    <scope>NUCLEOTIDE SEQUENCE [LARGE SCALE GENOMIC DNA]</scope>
    <source>
        <strain evidence="1 2">FJxs</strain>
    </source>
</reference>
<accession>A0A926JP81</accession>
<evidence type="ECO:0000313" key="1">
    <source>
        <dbReference type="EMBL" id="MBC9794789.1"/>
    </source>
</evidence>
<dbReference type="RefSeq" id="WP_187963947.1">
    <property type="nucleotide sequence ID" value="NZ_JACVDC010000003.1"/>
</dbReference>
<proteinExistence type="predicted"/>
<protein>
    <submittedName>
        <fullName evidence="1">Uncharacterized protein</fullName>
    </submittedName>
</protein>
<evidence type="ECO:0000313" key="2">
    <source>
        <dbReference type="Proteomes" id="UP000653730"/>
    </source>
</evidence>
<comment type="caution">
    <text evidence="1">The sequence shown here is derived from an EMBL/GenBank/DDBJ whole genome shotgun (WGS) entry which is preliminary data.</text>
</comment>
<gene>
    <name evidence="1" type="ORF">IBL28_02320</name>
</gene>
<organism evidence="1 2">
    <name type="scientific">Sinomicrobium weinanense</name>
    <dbReference type="NCBI Taxonomy" id="2842200"/>
    <lineage>
        <taxon>Bacteria</taxon>
        <taxon>Pseudomonadati</taxon>
        <taxon>Bacteroidota</taxon>
        <taxon>Flavobacteriia</taxon>
        <taxon>Flavobacteriales</taxon>
        <taxon>Flavobacteriaceae</taxon>
        <taxon>Sinomicrobium</taxon>
    </lineage>
</organism>
<dbReference type="AlphaFoldDB" id="A0A926JP81"/>
<sequence length="377" mass="42027">MTINGILTKGKVSNLTYYNEIPRTSDLLKSAEFSVKLSSDLVISNYYIAPATVKFDSMVEESIYEINQTIYNYLLVPEEKQDILNLTLEEYIGKYKSEAKVVNLFKDDLQKKGFSGELIKVASNINASNLNQLTRALLSEEGIFFYLAYRAVIGNDIKDAEGIAANIMDALGLIKSFINIKLVDKVIAKENLNVSESEVQKIKGYLSNKTISYASGSPEKTIVGLIDDFKAGGNLYTMVRDFLTSGKVDLPRNVNIDALIQKMVNYLLKIGYNYEENETGPVPGETDDNSDGSVEIVVPDDFRSAIEGVGDALNRRLTESGITTFSHLASFNNETLKVEMGLEGNFNYDNIIEQAKLIATGKFKELVKLQDKLYKRQ</sequence>
<dbReference type="EMBL" id="JACVDC010000003">
    <property type="protein sequence ID" value="MBC9794789.1"/>
    <property type="molecule type" value="Genomic_DNA"/>
</dbReference>